<keyword evidence="6" id="KW-0813">Transport</keyword>
<protein>
    <recommendedName>
        <fullName evidence="5 18">NADH-ubiquinone oxidoreductase chain 2</fullName>
        <ecNumber evidence="4 18">7.1.1.2</ecNumber>
    </recommendedName>
</protein>
<comment type="function">
    <text evidence="18">Core subunit of the mitochondrial membrane respiratory chain NADH dehydrogenase (Complex I) which catalyzes electron transfer from NADH through the respiratory chain, using ubiquinone as an electron acceptor. Essential for the catalytic activity and assembly of complex I.</text>
</comment>
<dbReference type="AlphaFoldDB" id="A0A0S2MQN5"/>
<feature type="transmembrane region" description="Helical" evidence="18">
    <location>
        <begin position="313"/>
        <end position="335"/>
    </location>
</feature>
<evidence type="ECO:0000256" key="12">
    <source>
        <dbReference type="ARBA" id="ARBA00022989"/>
    </source>
</evidence>
<feature type="transmembrane region" description="Helical" evidence="18">
    <location>
        <begin position="92"/>
        <end position="113"/>
    </location>
</feature>
<evidence type="ECO:0000256" key="11">
    <source>
        <dbReference type="ARBA" id="ARBA00022982"/>
    </source>
</evidence>
<dbReference type="InterPro" id="IPR050175">
    <property type="entry name" value="Complex_I_Subunit_2"/>
</dbReference>
<evidence type="ECO:0000256" key="18">
    <source>
        <dbReference type="RuleBase" id="RU003403"/>
    </source>
</evidence>
<keyword evidence="7 18" id="KW-0679">Respiratory chain</keyword>
<keyword evidence="10 18" id="KW-1278">Translocase</keyword>
<evidence type="ECO:0000256" key="13">
    <source>
        <dbReference type="ARBA" id="ARBA00023027"/>
    </source>
</evidence>
<organism evidence="20">
    <name type="scientific">Mordellidae sp. GENSP02</name>
    <dbReference type="NCBI Taxonomy" id="1205566"/>
    <lineage>
        <taxon>Eukaryota</taxon>
        <taxon>Metazoa</taxon>
        <taxon>Ecdysozoa</taxon>
        <taxon>Arthropoda</taxon>
        <taxon>Hexapoda</taxon>
        <taxon>Insecta</taxon>
        <taxon>Pterygota</taxon>
        <taxon>Neoptera</taxon>
        <taxon>Endopterygota</taxon>
        <taxon>Coleoptera</taxon>
        <taxon>Polyphaga</taxon>
        <taxon>Cucujiformia</taxon>
        <taxon>Mordellidae</taxon>
    </lineage>
</organism>
<geneLocation type="mitochondrion" evidence="20"/>
<feature type="transmembrane region" description="Helical" evidence="18">
    <location>
        <begin position="235"/>
        <end position="253"/>
    </location>
</feature>
<evidence type="ECO:0000256" key="7">
    <source>
        <dbReference type="ARBA" id="ARBA00022660"/>
    </source>
</evidence>
<evidence type="ECO:0000256" key="10">
    <source>
        <dbReference type="ARBA" id="ARBA00022967"/>
    </source>
</evidence>
<evidence type="ECO:0000256" key="5">
    <source>
        <dbReference type="ARBA" id="ARBA00021008"/>
    </source>
</evidence>
<evidence type="ECO:0000256" key="9">
    <source>
        <dbReference type="ARBA" id="ARBA00022792"/>
    </source>
</evidence>
<evidence type="ECO:0000313" key="20">
    <source>
        <dbReference type="EMBL" id="ALO77015.1"/>
    </source>
</evidence>
<keyword evidence="15 18" id="KW-0496">Mitochondrion</keyword>
<keyword evidence="12 18" id="KW-1133">Transmembrane helix</keyword>
<feature type="transmembrane region" description="Helical" evidence="18">
    <location>
        <begin position="59"/>
        <end position="80"/>
    </location>
</feature>
<feature type="transmembrane region" description="Helical" evidence="18">
    <location>
        <begin position="196"/>
        <end position="214"/>
    </location>
</feature>
<proteinExistence type="inferred from homology"/>
<evidence type="ECO:0000256" key="4">
    <source>
        <dbReference type="ARBA" id="ARBA00012944"/>
    </source>
</evidence>
<feature type="transmembrane region" description="Helical" evidence="18">
    <location>
        <begin position="174"/>
        <end position="190"/>
    </location>
</feature>
<evidence type="ECO:0000256" key="17">
    <source>
        <dbReference type="ARBA" id="ARBA00049551"/>
    </source>
</evidence>
<keyword evidence="11 18" id="KW-0249">Electron transport</keyword>
<accession>A0A0S2MQN5</accession>
<evidence type="ECO:0000256" key="8">
    <source>
        <dbReference type="ARBA" id="ARBA00022692"/>
    </source>
</evidence>
<dbReference type="EMBL" id="JX412802">
    <property type="protein sequence ID" value="ALO77015.1"/>
    <property type="molecule type" value="Genomic_DNA"/>
</dbReference>
<dbReference type="GO" id="GO:0006120">
    <property type="term" value="P:mitochondrial electron transport, NADH to ubiquinone"/>
    <property type="evidence" value="ECO:0007669"/>
    <property type="project" value="InterPro"/>
</dbReference>
<comment type="function">
    <text evidence="1">Core subunit of the mitochondrial membrane respiratory chain NADH dehydrogenase (Complex I) that is believed to belong to the minimal assembly required for catalysis. Complex I functions in the transfer of electrons from NADH to the respiratory chain. The immediate electron acceptor for the enzyme is believed to be ubiquinone.</text>
</comment>
<feature type="transmembrane region" description="Helical" evidence="18">
    <location>
        <begin position="147"/>
        <end position="167"/>
    </location>
</feature>
<evidence type="ECO:0000256" key="15">
    <source>
        <dbReference type="ARBA" id="ARBA00023128"/>
    </source>
</evidence>
<reference evidence="20" key="1">
    <citation type="submission" date="2012-06" db="EMBL/GenBank/DDBJ databases">
        <title>Mitogenomics of the Coleoptera under dense taxon sampling.</title>
        <authorList>
            <person name="Timmermans M.J.T.N."/>
            <person name="Lim J."/>
            <person name="Dodsworth S."/>
            <person name="Haran J."/>
            <person name="Ahrens D."/>
            <person name="Bocak L."/>
            <person name="London A."/>
            <person name="Culverwell L."/>
            <person name="Vogler A.P."/>
        </authorList>
    </citation>
    <scope>NUCLEOTIDE SEQUENCE</scope>
</reference>
<evidence type="ECO:0000256" key="6">
    <source>
        <dbReference type="ARBA" id="ARBA00022448"/>
    </source>
</evidence>
<sequence>MMKFYKILFTNSLILGTLVSISSYSWLSMWMGLEINLLSMIPLMSSTKNSYSAEAAMKYFLTQALASMILMFSIIALLSSNEMLTLLLNKSLLMMMNSALFTKLGAAPFHFWFPEVMEGLSWNNCFLLLTWQKIAPMILIMNNSPHWIMMTTIILASVIIGGIMGLNQISLRKIMAYSSINHIGWLLAASTMLSIWTWYFFIYTLLTFNILLIMKWTQAFFMKQILNSMNGNKMIKFSFMSNFLSLGGLPPFLGFLPKWLVINSMTTNNQHTVLFFMVITTLVSLFVYLRIMFSSIIIINTESKIKLTNFKSFIMFSINLLTSLLIILSTVMFNFI</sequence>
<name>A0A0S2MQN5_9CUCU</name>
<dbReference type="InterPro" id="IPR001750">
    <property type="entry name" value="ND/Mrp_TM"/>
</dbReference>
<keyword evidence="16 18" id="KW-0472">Membrane</keyword>
<dbReference type="GO" id="GO:0005743">
    <property type="term" value="C:mitochondrial inner membrane"/>
    <property type="evidence" value="ECO:0007669"/>
    <property type="project" value="UniProtKB-SubCell"/>
</dbReference>
<dbReference type="PANTHER" id="PTHR46552">
    <property type="entry name" value="NADH-UBIQUINONE OXIDOREDUCTASE CHAIN 2"/>
    <property type="match status" value="1"/>
</dbReference>
<evidence type="ECO:0000256" key="16">
    <source>
        <dbReference type="ARBA" id="ARBA00023136"/>
    </source>
</evidence>
<dbReference type="InterPro" id="IPR003917">
    <property type="entry name" value="NADH_UbQ_OxRdtase_chain2"/>
</dbReference>
<evidence type="ECO:0000256" key="3">
    <source>
        <dbReference type="ARBA" id="ARBA00007012"/>
    </source>
</evidence>
<evidence type="ECO:0000259" key="19">
    <source>
        <dbReference type="Pfam" id="PF00361"/>
    </source>
</evidence>
<dbReference type="PRINTS" id="PR01436">
    <property type="entry name" value="NADHDHGNASE2"/>
</dbReference>
<dbReference type="GO" id="GO:0008137">
    <property type="term" value="F:NADH dehydrogenase (ubiquinone) activity"/>
    <property type="evidence" value="ECO:0007669"/>
    <property type="project" value="UniProtKB-EC"/>
</dbReference>
<feature type="transmembrane region" description="Helical" evidence="18">
    <location>
        <begin position="273"/>
        <end position="293"/>
    </location>
</feature>
<comment type="subcellular location">
    <subcellularLocation>
        <location evidence="2 18">Mitochondrion inner membrane</location>
        <topology evidence="2 18">Multi-pass membrane protein</topology>
    </subcellularLocation>
</comment>
<feature type="transmembrane region" description="Helical" evidence="18">
    <location>
        <begin position="7"/>
        <end position="27"/>
    </location>
</feature>
<comment type="catalytic activity">
    <reaction evidence="17 18">
        <text>a ubiquinone + NADH + 5 H(+)(in) = a ubiquinol + NAD(+) + 4 H(+)(out)</text>
        <dbReference type="Rhea" id="RHEA:29091"/>
        <dbReference type="Rhea" id="RHEA-COMP:9565"/>
        <dbReference type="Rhea" id="RHEA-COMP:9566"/>
        <dbReference type="ChEBI" id="CHEBI:15378"/>
        <dbReference type="ChEBI" id="CHEBI:16389"/>
        <dbReference type="ChEBI" id="CHEBI:17976"/>
        <dbReference type="ChEBI" id="CHEBI:57540"/>
        <dbReference type="ChEBI" id="CHEBI:57945"/>
        <dbReference type="EC" id="7.1.1.2"/>
    </reaction>
</comment>
<evidence type="ECO:0000256" key="14">
    <source>
        <dbReference type="ARBA" id="ARBA00023075"/>
    </source>
</evidence>
<keyword evidence="9 18" id="KW-0999">Mitochondrion inner membrane</keyword>
<comment type="similarity">
    <text evidence="3 18">Belongs to the complex I subunit 2 family.</text>
</comment>
<dbReference type="Pfam" id="PF00361">
    <property type="entry name" value="Proton_antipo_M"/>
    <property type="match status" value="1"/>
</dbReference>
<feature type="domain" description="NADH:quinone oxidoreductase/Mrp antiporter transmembrane" evidence="19">
    <location>
        <begin position="23"/>
        <end position="283"/>
    </location>
</feature>
<evidence type="ECO:0000256" key="1">
    <source>
        <dbReference type="ARBA" id="ARBA00003257"/>
    </source>
</evidence>
<gene>
    <name evidence="20" type="primary">nad2</name>
</gene>
<dbReference type="EC" id="7.1.1.2" evidence="4 18"/>
<evidence type="ECO:0000256" key="2">
    <source>
        <dbReference type="ARBA" id="ARBA00004448"/>
    </source>
</evidence>
<keyword evidence="8 18" id="KW-0812">Transmembrane</keyword>
<dbReference type="PANTHER" id="PTHR46552:SF1">
    <property type="entry name" value="NADH-UBIQUINONE OXIDOREDUCTASE CHAIN 2"/>
    <property type="match status" value="1"/>
</dbReference>
<keyword evidence="13 18" id="KW-0520">NAD</keyword>
<keyword evidence="14 18" id="KW-0830">Ubiquinone</keyword>